<protein>
    <submittedName>
        <fullName evidence="2">Uncharacterized protein</fullName>
    </submittedName>
</protein>
<feature type="compositionally biased region" description="Low complexity" evidence="1">
    <location>
        <begin position="7"/>
        <end position="27"/>
    </location>
</feature>
<dbReference type="AlphaFoldDB" id="C8WYY7"/>
<dbReference type="Gene3D" id="3.90.1720.10">
    <property type="entry name" value="endopeptidase domain like (from Nostoc punctiforme)"/>
    <property type="match status" value="1"/>
</dbReference>
<dbReference type="RefSeq" id="WP_015751061.1">
    <property type="nucleotide sequence ID" value="NC_013223.1"/>
</dbReference>
<evidence type="ECO:0000313" key="3">
    <source>
        <dbReference type="Proteomes" id="UP000001052"/>
    </source>
</evidence>
<dbReference type="HOGENOM" id="CLU_791609_0_0_7"/>
<accession>C8WYY7</accession>
<dbReference type="OrthoDB" id="5430068at2"/>
<dbReference type="Proteomes" id="UP000001052">
    <property type="component" value="Chromosome"/>
</dbReference>
<keyword evidence="3" id="KW-1185">Reference proteome</keyword>
<feature type="compositionally biased region" description="Low complexity" evidence="1">
    <location>
        <begin position="143"/>
        <end position="174"/>
    </location>
</feature>
<reference evidence="2 3" key="2">
    <citation type="journal article" date="2010" name="Stand. Genomic Sci.">
        <title>Complete genome sequence of Desulfohalobium retbaense type strain (HR(100)).</title>
        <authorList>
            <person name="Spring S."/>
            <person name="Nolan M."/>
            <person name="Lapidus A."/>
            <person name="Glavina Del Rio T."/>
            <person name="Copeland A."/>
            <person name="Tice H."/>
            <person name="Cheng J.F."/>
            <person name="Lucas S."/>
            <person name="Land M."/>
            <person name="Chen F."/>
            <person name="Bruce D."/>
            <person name="Goodwin L."/>
            <person name="Pitluck S."/>
            <person name="Ivanova N."/>
            <person name="Mavromatis K."/>
            <person name="Mikhailova N."/>
            <person name="Pati A."/>
            <person name="Chen A."/>
            <person name="Palaniappan K."/>
            <person name="Hauser L."/>
            <person name="Chang Y.J."/>
            <person name="Jeffries C.D."/>
            <person name="Munk C."/>
            <person name="Kiss H."/>
            <person name="Chain P."/>
            <person name="Han C."/>
            <person name="Brettin T."/>
            <person name="Detter J.C."/>
            <person name="Schuler E."/>
            <person name="Goker M."/>
            <person name="Rohde M."/>
            <person name="Bristow J."/>
            <person name="Eisen J.A."/>
            <person name="Markowitz V."/>
            <person name="Hugenholtz P."/>
            <person name="Kyrpides N.C."/>
            <person name="Klenk H.P."/>
        </authorList>
    </citation>
    <scope>NUCLEOTIDE SEQUENCE [LARGE SCALE GENOMIC DNA]</scope>
    <source>
        <strain evidence="2 3">DSM 5692</strain>
    </source>
</reference>
<feature type="region of interest" description="Disordered" evidence="1">
    <location>
        <begin position="127"/>
        <end position="174"/>
    </location>
</feature>
<sequence length="404" mass="42676">MDGLYISAQTQPAQPQAPASKASASSSTDRFQRLLDEAQPTSAVQPGKAEVTNENLVALGRLNRAAPTVSHLLVQNPATREQVWDIVHSQANQTKDFRHITTGETIYLDTATQEIVWGQEVPSHATAVAAPSSLPEEHPSASPPALAGAPDQAPPQAATPASTQPEQSKPASAASLFRAAGAERFLAAAFDFSEPYTAQATQHAGSSQTLPELNQAVAAYCGNSYNQMDCYELVVQGLKDLGVDYGGREGLQQALMAKAEQEGRPSNAYLTGEGLISASGRHVYQAAFHPPEDPQAKADALFAELSGNLEPGMVLSFSTPNRGHTGVIGKQGQAWTFINSGVIDNPVGQAGTEYGVAEEDLRKELANWLRRSAADGQTLQVSVGVLDPGKLAAFQAGRGIEERV</sequence>
<gene>
    <name evidence="2" type="ordered locus">Dret_0606</name>
</gene>
<proteinExistence type="predicted"/>
<dbReference type="eggNOG" id="ENOG502ZQRF">
    <property type="taxonomic scope" value="Bacteria"/>
</dbReference>
<feature type="region of interest" description="Disordered" evidence="1">
    <location>
        <begin position="1"/>
        <end position="44"/>
    </location>
</feature>
<organism evidence="2 3">
    <name type="scientific">Desulfohalobium retbaense (strain ATCC 49708 / DSM 5692 / JCM 16813 / HR100)</name>
    <dbReference type="NCBI Taxonomy" id="485915"/>
    <lineage>
        <taxon>Bacteria</taxon>
        <taxon>Pseudomonadati</taxon>
        <taxon>Thermodesulfobacteriota</taxon>
        <taxon>Desulfovibrionia</taxon>
        <taxon>Desulfovibrionales</taxon>
        <taxon>Desulfohalobiaceae</taxon>
        <taxon>Desulfohalobium</taxon>
    </lineage>
</organism>
<dbReference type="EMBL" id="CP001734">
    <property type="protein sequence ID" value="ACV67903.1"/>
    <property type="molecule type" value="Genomic_DNA"/>
</dbReference>
<reference evidence="3" key="1">
    <citation type="submission" date="2009-09" db="EMBL/GenBank/DDBJ databases">
        <title>The complete chromosome of Desulfohalobium retbaense DSM 5692.</title>
        <authorList>
            <consortium name="US DOE Joint Genome Institute (JGI-PGF)"/>
            <person name="Lucas S."/>
            <person name="Copeland A."/>
            <person name="Lapidus A."/>
            <person name="Glavina del Rio T."/>
            <person name="Dalin E."/>
            <person name="Tice H."/>
            <person name="Bruce D."/>
            <person name="Goodwin L."/>
            <person name="Pitluck S."/>
            <person name="Kyrpides N."/>
            <person name="Mavromatis K."/>
            <person name="Ivanova N."/>
            <person name="Mikhailova N."/>
            <person name="Munk A.C."/>
            <person name="Brettin T."/>
            <person name="Detter J.C."/>
            <person name="Han C."/>
            <person name="Tapia R."/>
            <person name="Larimer F."/>
            <person name="Land M."/>
            <person name="Hauser L."/>
            <person name="Markowitz V."/>
            <person name="Cheng J.-F."/>
            <person name="Hugenholtz P."/>
            <person name="Woyke T."/>
            <person name="Wu D."/>
            <person name="Spring S."/>
            <person name="Klenk H.-P."/>
            <person name="Eisen J.A."/>
        </authorList>
    </citation>
    <scope>NUCLEOTIDE SEQUENCE [LARGE SCALE GENOMIC DNA]</scope>
    <source>
        <strain evidence="3">DSM 5692</strain>
    </source>
</reference>
<evidence type="ECO:0000256" key="1">
    <source>
        <dbReference type="SAM" id="MobiDB-lite"/>
    </source>
</evidence>
<evidence type="ECO:0000313" key="2">
    <source>
        <dbReference type="EMBL" id="ACV67903.1"/>
    </source>
</evidence>
<name>C8WYY7_DESRD</name>
<dbReference type="KEGG" id="drt:Dret_0606"/>